<dbReference type="Gene3D" id="1.25.40.20">
    <property type="entry name" value="Ankyrin repeat-containing domain"/>
    <property type="match status" value="1"/>
</dbReference>
<dbReference type="InterPro" id="IPR036770">
    <property type="entry name" value="Ankyrin_rpt-contain_sf"/>
</dbReference>
<proteinExistence type="predicted"/>
<dbReference type="InterPro" id="IPR002110">
    <property type="entry name" value="Ankyrin_rpt"/>
</dbReference>
<dbReference type="PRINTS" id="PR00722">
    <property type="entry name" value="CHYMOTRYPSIN"/>
</dbReference>
<dbReference type="PANTHER" id="PTHR15462:SF8">
    <property type="entry name" value="SERINE PROTEASE"/>
    <property type="match status" value="1"/>
</dbReference>
<dbReference type="Pfam" id="PF13365">
    <property type="entry name" value="Trypsin_2"/>
    <property type="match status" value="1"/>
</dbReference>
<dbReference type="GO" id="GO:0006508">
    <property type="term" value="P:proteolysis"/>
    <property type="evidence" value="ECO:0007669"/>
    <property type="project" value="InterPro"/>
</dbReference>
<dbReference type="SUPFAM" id="SSF50494">
    <property type="entry name" value="Trypsin-like serine proteases"/>
    <property type="match status" value="1"/>
</dbReference>
<comment type="caution">
    <text evidence="4">The sequence shown here is derived from an EMBL/GenBank/DDBJ whole genome shotgun (WGS) entry which is preliminary data.</text>
</comment>
<dbReference type="Proteomes" id="UP000229433">
    <property type="component" value="Unassembled WGS sequence"/>
</dbReference>
<feature type="repeat" description="ANK" evidence="2">
    <location>
        <begin position="417"/>
        <end position="449"/>
    </location>
</feature>
<gene>
    <name evidence="4" type="ORF">CJ305_14840</name>
</gene>
<evidence type="ECO:0000256" key="3">
    <source>
        <dbReference type="SAM" id="SignalP"/>
    </source>
</evidence>
<name>A0A2G1VNQ4_9FLAO</name>
<dbReference type="PANTHER" id="PTHR15462">
    <property type="entry name" value="SERINE PROTEASE"/>
    <property type="match status" value="1"/>
</dbReference>
<keyword evidence="1 3" id="KW-0732">Signal</keyword>
<evidence type="ECO:0000256" key="2">
    <source>
        <dbReference type="PROSITE-ProRule" id="PRU00023"/>
    </source>
</evidence>
<reference evidence="4 5" key="1">
    <citation type="submission" date="2017-08" db="EMBL/GenBank/DDBJ databases">
        <title>The whole genome shortgun sequences of strain Leeuwenhoekiella nanhaiensis G18 from the South China Sea.</title>
        <authorList>
            <person name="Liu Q."/>
        </authorList>
    </citation>
    <scope>NUCLEOTIDE SEQUENCE [LARGE SCALE GENOMIC DNA]</scope>
    <source>
        <strain evidence="4 5">G18</strain>
    </source>
</reference>
<dbReference type="InterPro" id="IPR050966">
    <property type="entry name" value="Glutamyl_endopeptidase"/>
</dbReference>
<dbReference type="Gene3D" id="2.40.10.10">
    <property type="entry name" value="Trypsin-like serine proteases"/>
    <property type="match status" value="2"/>
</dbReference>
<dbReference type="AlphaFoldDB" id="A0A2G1VNQ4"/>
<sequence length="510" mass="57563">MNKITLLSIFVLLVSAAVYAQDTEPAIEYPFGEPGSTSRGVFGPDDRKEAQDAVGYQDFVRATAVMVDKRSIQNNIAYSYSLEERLSYMFETEKFDDNVQFLDQPALANCTGFLIAPDILVTAGHCIQTMEDAEPYVWVFDYTSDKQFNTTTHAIPLDPNNIYEVAEVLSAKLDDATDDDYAILRLKRKSDRRPYRFRTSGSIAVGTGVNTIGSPTGLPLKFAENAEVVDASPSNWFKSDIDSFPGNSGGPVFDDYGWIEGILVRGAVTYLNGDYSGDYYYDEECDCVKTVTFDSAVYTAGCQAHKITSVPTDLLIRSIYENIAYAIETNNTQRFNDWATYKWIFNRSYTLDRGRLEVLALSNGNYEMYDAILDYTFETYTDAQHRELLDYAIKQNDERLYQILMERDLYPDAGADKPYTALQEAIINANLTWAKRLIDAGADTSIKDKEQNNLLHLAVTTGNLQSVDFLLNMNRSFAKESNSKGNFPENIAKDKRNKSLFKYLKKLRKG</sequence>
<protein>
    <submittedName>
        <fullName evidence="4">Uncharacterized protein</fullName>
    </submittedName>
</protein>
<dbReference type="InterPro" id="IPR043504">
    <property type="entry name" value="Peptidase_S1_PA_chymotrypsin"/>
</dbReference>
<keyword evidence="2" id="KW-0040">ANK repeat</keyword>
<keyword evidence="5" id="KW-1185">Reference proteome</keyword>
<dbReference type="InterPro" id="IPR018114">
    <property type="entry name" value="TRYPSIN_HIS"/>
</dbReference>
<organism evidence="4 5">
    <name type="scientific">Leeuwenhoekiella nanhaiensis</name>
    <dbReference type="NCBI Taxonomy" id="1655491"/>
    <lineage>
        <taxon>Bacteria</taxon>
        <taxon>Pseudomonadati</taxon>
        <taxon>Bacteroidota</taxon>
        <taxon>Flavobacteriia</taxon>
        <taxon>Flavobacteriales</taxon>
        <taxon>Flavobacteriaceae</taxon>
        <taxon>Leeuwenhoekiella</taxon>
    </lineage>
</organism>
<feature type="signal peptide" evidence="3">
    <location>
        <begin position="1"/>
        <end position="20"/>
    </location>
</feature>
<dbReference type="SUPFAM" id="SSF48403">
    <property type="entry name" value="Ankyrin repeat"/>
    <property type="match status" value="1"/>
</dbReference>
<dbReference type="InterPro" id="IPR009003">
    <property type="entry name" value="Peptidase_S1_PA"/>
</dbReference>
<evidence type="ECO:0000313" key="4">
    <source>
        <dbReference type="EMBL" id="PHQ28392.1"/>
    </source>
</evidence>
<evidence type="ECO:0000313" key="5">
    <source>
        <dbReference type="Proteomes" id="UP000229433"/>
    </source>
</evidence>
<dbReference type="PROSITE" id="PS50088">
    <property type="entry name" value="ANK_REPEAT"/>
    <property type="match status" value="1"/>
</dbReference>
<dbReference type="EMBL" id="NQXA01000014">
    <property type="protein sequence ID" value="PHQ28392.1"/>
    <property type="molecule type" value="Genomic_DNA"/>
</dbReference>
<dbReference type="RefSeq" id="WP_099647085.1">
    <property type="nucleotide sequence ID" value="NZ_KZ319296.1"/>
</dbReference>
<evidence type="ECO:0000256" key="1">
    <source>
        <dbReference type="ARBA" id="ARBA00022729"/>
    </source>
</evidence>
<dbReference type="GO" id="GO:0004252">
    <property type="term" value="F:serine-type endopeptidase activity"/>
    <property type="evidence" value="ECO:0007669"/>
    <property type="project" value="InterPro"/>
</dbReference>
<dbReference type="OrthoDB" id="9766361at2"/>
<dbReference type="Pfam" id="PF12796">
    <property type="entry name" value="Ank_2"/>
    <property type="match status" value="1"/>
</dbReference>
<dbReference type="SMART" id="SM00248">
    <property type="entry name" value="ANK"/>
    <property type="match status" value="3"/>
</dbReference>
<feature type="chain" id="PRO_5013961756" evidence="3">
    <location>
        <begin position="21"/>
        <end position="510"/>
    </location>
</feature>
<dbReference type="PROSITE" id="PS00134">
    <property type="entry name" value="TRYPSIN_HIS"/>
    <property type="match status" value="1"/>
</dbReference>
<accession>A0A2G1VNQ4</accession>
<dbReference type="InterPro" id="IPR001314">
    <property type="entry name" value="Peptidase_S1A"/>
</dbReference>